<proteinExistence type="inferred from homology"/>
<evidence type="ECO:0000313" key="8">
    <source>
        <dbReference type="EMBL" id="ADF63062.1"/>
    </source>
</evidence>
<dbReference type="RefSeq" id="WP_013098014.1">
    <property type="nucleotide sequence ID" value="NC_014121.1"/>
</dbReference>
<comment type="cofactor">
    <cofactor evidence="1 5">
        <name>FAD</name>
        <dbReference type="ChEBI" id="CHEBI:57692"/>
    </cofactor>
</comment>
<dbReference type="GO" id="GO:0016020">
    <property type="term" value="C:membrane"/>
    <property type="evidence" value="ECO:0007669"/>
    <property type="project" value="TreeGrafter"/>
</dbReference>
<protein>
    <submittedName>
        <fullName evidence="8">Glucose-methanol-choline oxidoreductase</fullName>
    </submittedName>
</protein>
<dbReference type="PIRSF" id="PIRSF000137">
    <property type="entry name" value="Alcohol_oxidase"/>
    <property type="match status" value="1"/>
</dbReference>
<dbReference type="STRING" id="716541.ECL_03528"/>
<dbReference type="GO" id="GO:0008812">
    <property type="term" value="F:choline dehydrogenase activity"/>
    <property type="evidence" value="ECO:0007669"/>
    <property type="project" value="TreeGrafter"/>
</dbReference>
<gene>
    <name evidence="8" type="ordered locus">ECL_03528</name>
</gene>
<keyword evidence="9" id="KW-1185">Reference proteome</keyword>
<dbReference type="Pfam" id="PF05199">
    <property type="entry name" value="GMC_oxred_C"/>
    <property type="match status" value="1"/>
</dbReference>
<dbReference type="Gene3D" id="3.30.410.40">
    <property type="match status" value="1"/>
</dbReference>
<evidence type="ECO:0000256" key="1">
    <source>
        <dbReference type="ARBA" id="ARBA00001974"/>
    </source>
</evidence>
<dbReference type="PATRIC" id="fig|716541.4.peg.3690"/>
<evidence type="ECO:0000313" key="9">
    <source>
        <dbReference type="Proteomes" id="UP000002363"/>
    </source>
</evidence>
<dbReference type="SUPFAM" id="SSF54373">
    <property type="entry name" value="FAD-linked reductases, C-terminal domain"/>
    <property type="match status" value="1"/>
</dbReference>
<comment type="similarity">
    <text evidence="2 6">Belongs to the GMC oxidoreductase family.</text>
</comment>
<dbReference type="InterPro" id="IPR036188">
    <property type="entry name" value="FAD/NAD-bd_sf"/>
</dbReference>
<evidence type="ECO:0000256" key="5">
    <source>
        <dbReference type="PIRSR" id="PIRSR000137-2"/>
    </source>
</evidence>
<reference evidence="8 9" key="1">
    <citation type="journal article" date="2010" name="J. Bacteriol.">
        <title>Complete genome sequence of Enterobacter cloacae subsp. cloacae type strain ATCC 13047.</title>
        <authorList>
            <person name="Ren Y."/>
            <person name="Ren Y."/>
            <person name="Zhou Z."/>
            <person name="Guo X."/>
            <person name="Li Y."/>
            <person name="Feng L."/>
            <person name="Wang L."/>
        </authorList>
    </citation>
    <scope>NUCLEOTIDE SEQUENCE [LARGE SCALE GENOMIC DNA]</scope>
    <source>
        <strain evidence="9">ATCC 13047 / DSM 30054 / NBRC 13535 / NCTC 10005 / WDCM 00083 / NCDC 279-56</strain>
    </source>
</reference>
<dbReference type="EMBL" id="CP001918">
    <property type="protein sequence ID" value="ADF63062.1"/>
    <property type="molecule type" value="Genomic_DNA"/>
</dbReference>
<keyword evidence="3 6" id="KW-0285">Flavoprotein</keyword>
<dbReference type="InterPro" id="IPR007867">
    <property type="entry name" value="GMC_OxRtase_C"/>
</dbReference>
<dbReference type="PANTHER" id="PTHR11552">
    <property type="entry name" value="GLUCOSE-METHANOL-CHOLINE GMC OXIDOREDUCTASE"/>
    <property type="match status" value="1"/>
</dbReference>
<sequence>MSVLSLEQFMTTPPEQMPYDIIIVGAGSAGAVLAARLSEDEQTRVLLLEYGPSFDPDGYPELLYSGNIIAANGDQRYEWGYYASPVRQPDPVYTPRGKTLGGSSAINAAVACRALPWDFERITAKGLKGWKYEDVLPYYKKMETYPLGEDKYHGREGPLPIHQMTLEEITPVQRATLEAAWQLGFARVEDFNHPEANNGAGPNPMNIINGVRVNTGMAWLTRKVRQRPNLTIVYGALTDKLIVEENRVKGVQLADGKQCFARQTILSAGAYGSAAILLRSGIGPRHHLESLSIPVVKEAPVGERLRDHAFYWINFAGKAELKGHEHPVVAAQIWTNSSFAKSAREMDIAISPSHLLPADLSPTGVAFSLGLELMHCSSTGYIRLKSRDPHDAPEIALNHLTTEDDMRRMVECFRLARLLADMPPLRQLIEYEISPGASVGDDESDIRQALAQGVSTLQHPCSTAPMGPPDDPYAVVDENGCLYGLHDLRVIDASILPEIPLINLNPTIIMMAEKLADALRNDIHEERKNGIHQAGKQRQNNETIVRRHSRRRWFSGCGSRRTS</sequence>
<dbReference type="Gene3D" id="3.50.50.60">
    <property type="entry name" value="FAD/NAD(P)-binding domain"/>
    <property type="match status" value="1"/>
</dbReference>
<dbReference type="GO" id="GO:0019285">
    <property type="term" value="P:glycine betaine biosynthetic process from choline"/>
    <property type="evidence" value="ECO:0007669"/>
    <property type="project" value="TreeGrafter"/>
</dbReference>
<dbReference type="KEGG" id="enc:ECL_03528"/>
<dbReference type="InterPro" id="IPR012132">
    <property type="entry name" value="GMC_OxRdtase"/>
</dbReference>
<dbReference type="Pfam" id="PF00732">
    <property type="entry name" value="GMC_oxred_N"/>
    <property type="match status" value="1"/>
</dbReference>
<feature type="binding site" evidence="5">
    <location>
        <begin position="107"/>
        <end position="110"/>
    </location>
    <ligand>
        <name>FAD</name>
        <dbReference type="ChEBI" id="CHEBI:57692"/>
    </ligand>
</feature>
<evidence type="ECO:0000256" key="4">
    <source>
        <dbReference type="ARBA" id="ARBA00022827"/>
    </source>
</evidence>
<dbReference type="EnsemblBacteria" id="ADF63062">
    <property type="protein sequence ID" value="ADF63062"/>
    <property type="gene ID" value="ECL_03528"/>
</dbReference>
<dbReference type="HOGENOM" id="CLU_002865_7_1_6"/>
<dbReference type="AlphaFoldDB" id="A0A0H3CRB2"/>
<organism evidence="8 9">
    <name type="scientific">Enterobacter cloacae subsp. cloacae (strain ATCC 13047 / DSM 30054 / NBRC 13535 / NCTC 10005 / WDCM 00083 / NCDC 279-56)</name>
    <dbReference type="NCBI Taxonomy" id="716541"/>
    <lineage>
        <taxon>Bacteria</taxon>
        <taxon>Pseudomonadati</taxon>
        <taxon>Pseudomonadota</taxon>
        <taxon>Gammaproteobacteria</taxon>
        <taxon>Enterobacterales</taxon>
        <taxon>Enterobacteriaceae</taxon>
        <taxon>Enterobacter</taxon>
        <taxon>Enterobacter cloacae complex</taxon>
    </lineage>
</organism>
<dbReference type="PROSITE" id="PS00623">
    <property type="entry name" value="GMC_OXRED_1"/>
    <property type="match status" value="1"/>
</dbReference>
<dbReference type="InterPro" id="IPR000172">
    <property type="entry name" value="GMC_OxRdtase_N"/>
</dbReference>
<feature type="domain" description="Glucose-methanol-choline oxidoreductase N-terminal" evidence="7">
    <location>
        <begin position="97"/>
        <end position="120"/>
    </location>
</feature>
<name>A0A0H3CRB2_ENTCC</name>
<evidence type="ECO:0000256" key="2">
    <source>
        <dbReference type="ARBA" id="ARBA00010790"/>
    </source>
</evidence>
<evidence type="ECO:0000256" key="3">
    <source>
        <dbReference type="ARBA" id="ARBA00022630"/>
    </source>
</evidence>
<dbReference type="eggNOG" id="COG2303">
    <property type="taxonomic scope" value="Bacteria"/>
</dbReference>
<dbReference type="Proteomes" id="UP000002363">
    <property type="component" value="Chromosome"/>
</dbReference>
<dbReference type="PANTHER" id="PTHR11552:SF147">
    <property type="entry name" value="CHOLINE DEHYDROGENASE, MITOCHONDRIAL"/>
    <property type="match status" value="1"/>
</dbReference>
<evidence type="ECO:0000256" key="6">
    <source>
        <dbReference type="RuleBase" id="RU003968"/>
    </source>
</evidence>
<dbReference type="GO" id="GO:0050660">
    <property type="term" value="F:flavin adenine dinucleotide binding"/>
    <property type="evidence" value="ECO:0007669"/>
    <property type="project" value="InterPro"/>
</dbReference>
<dbReference type="SUPFAM" id="SSF51905">
    <property type="entry name" value="FAD/NAD(P)-binding domain"/>
    <property type="match status" value="1"/>
</dbReference>
<keyword evidence="4 5" id="KW-0274">FAD</keyword>
<dbReference type="OrthoDB" id="9785276at2"/>
<accession>A0A0H3CRB2</accession>
<evidence type="ECO:0000259" key="7">
    <source>
        <dbReference type="PROSITE" id="PS00623"/>
    </source>
</evidence>